<evidence type="ECO:0000313" key="1">
    <source>
        <dbReference type="EMBL" id="KAH7992858.1"/>
    </source>
</evidence>
<comment type="caution">
    <text evidence="1">The sequence shown here is derived from an EMBL/GenBank/DDBJ whole genome shotgun (WGS) entry which is preliminary data.</text>
</comment>
<name>A0ACB8EKB1_9SAUR</name>
<sequence>MSYCFIFVLQSSLTCPHCLKQSNTFDPFLCISLPIPLRQTSSLLVKLVDGPAGSWGKRCLPGFSTVRPLNVTLVFQSKSQRFVRVGLAVPLFSKVGKLREMVADEGKISPDQVILAELNQSGFRCSFSDAEDLTTITEGDNIYAFQTPLSCNRASSSRPSGSAEEQTDSFIQNQAKSGL</sequence>
<dbReference type="EMBL" id="CM037616">
    <property type="protein sequence ID" value="KAH7992858.1"/>
    <property type="molecule type" value="Genomic_DNA"/>
</dbReference>
<evidence type="ECO:0000313" key="2">
    <source>
        <dbReference type="Proteomes" id="UP000827872"/>
    </source>
</evidence>
<protein>
    <submittedName>
        <fullName evidence="1">Uncharacterized protein</fullName>
    </submittedName>
</protein>
<keyword evidence="2" id="KW-1185">Reference proteome</keyword>
<organism evidence="1 2">
    <name type="scientific">Sphaerodactylus townsendi</name>
    <dbReference type="NCBI Taxonomy" id="933632"/>
    <lineage>
        <taxon>Eukaryota</taxon>
        <taxon>Metazoa</taxon>
        <taxon>Chordata</taxon>
        <taxon>Craniata</taxon>
        <taxon>Vertebrata</taxon>
        <taxon>Euteleostomi</taxon>
        <taxon>Lepidosauria</taxon>
        <taxon>Squamata</taxon>
        <taxon>Bifurcata</taxon>
        <taxon>Gekkota</taxon>
        <taxon>Sphaerodactylidae</taxon>
        <taxon>Sphaerodactylus</taxon>
    </lineage>
</organism>
<reference evidence="1" key="1">
    <citation type="submission" date="2021-08" db="EMBL/GenBank/DDBJ databases">
        <title>The first chromosome-level gecko genome reveals the dynamic sex chromosomes of Neotropical dwarf geckos (Sphaerodactylidae: Sphaerodactylus).</title>
        <authorList>
            <person name="Pinto B.J."/>
            <person name="Keating S.E."/>
            <person name="Gamble T."/>
        </authorList>
    </citation>
    <scope>NUCLEOTIDE SEQUENCE</scope>
    <source>
        <strain evidence="1">TG3544</strain>
    </source>
</reference>
<gene>
    <name evidence="1" type="ORF">K3G42_027604</name>
</gene>
<accession>A0ACB8EKB1</accession>
<proteinExistence type="predicted"/>
<dbReference type="Proteomes" id="UP000827872">
    <property type="component" value="Linkage Group LG03"/>
</dbReference>